<dbReference type="InterPro" id="IPR040612">
    <property type="entry name" value="ArsA_HSP20-like"/>
</dbReference>
<feature type="domain" description="ArsA HSP20-like" evidence="2">
    <location>
        <begin position="328"/>
        <end position="368"/>
    </location>
</feature>
<feature type="domain" description="ArsA/GET3 Anion-transporting ATPase-like" evidence="1">
    <location>
        <begin position="50"/>
        <end position="286"/>
    </location>
</feature>
<proteinExistence type="predicted"/>
<dbReference type="CDD" id="cd02035">
    <property type="entry name" value="ArsA"/>
    <property type="match status" value="1"/>
</dbReference>
<gene>
    <name evidence="3" type="ORF">PIB30_047281</name>
</gene>
<dbReference type="Pfam" id="PF02374">
    <property type="entry name" value="ArsA_ATPase"/>
    <property type="match status" value="1"/>
</dbReference>
<evidence type="ECO:0000259" key="2">
    <source>
        <dbReference type="Pfam" id="PF17886"/>
    </source>
</evidence>
<dbReference type="InterPro" id="IPR025723">
    <property type="entry name" value="ArsA/GET3_ATPase-like"/>
</dbReference>
<dbReference type="PANTHER" id="PTHR43868:SF1">
    <property type="entry name" value="P-LOOP CONTAINING NUCLEOSIDE TRIPHOSPHATE HYDROLASES SUPERFAMILY PROTEIN"/>
    <property type="match status" value="1"/>
</dbReference>
<evidence type="ECO:0000259" key="1">
    <source>
        <dbReference type="Pfam" id="PF02374"/>
    </source>
</evidence>
<evidence type="ECO:0000313" key="4">
    <source>
        <dbReference type="Proteomes" id="UP001341840"/>
    </source>
</evidence>
<dbReference type="Proteomes" id="UP001341840">
    <property type="component" value="Unassembled WGS sequence"/>
</dbReference>
<dbReference type="InterPro" id="IPR027417">
    <property type="entry name" value="P-loop_NTPase"/>
</dbReference>
<sequence length="370" mass="39838">MMGVTSSPSFPVLVGHRLPTSPSTSPLLRPRVVVAAVSSDSAPASTSQDTKLLTFLGKGGSGKTTAAIFAAQHYAVAGLNTCLVIHGQDTTADYLLNCKIGTSYVECGTNLSAVRLETTKMLLEPLKLLKQADAQLNMTQNTLRGIVGEELGIMPAMDSILLLFALEKLVGFLRSTASKSQGDKFDLIVFDGISSEEALRFIGASSKARLYLKYLRTLAEKTELGRLVAPSILRLVDEAVRISSARSYFNGITSSEIWDTLDQMLERGSSAFSNPQRFGCFLVMDPSNPTSVNSAMRYWGCTIQAGAQVSAALGFTSQPQNLESLQRYRGGSEFLVEAGDQRRVIPLPPEIQGKVGGAKFTDRSLLITLL</sequence>
<dbReference type="Pfam" id="PF17886">
    <property type="entry name" value="ArsA_HSP20"/>
    <property type="match status" value="1"/>
</dbReference>
<dbReference type="SUPFAM" id="SSF52540">
    <property type="entry name" value="P-loop containing nucleoside triphosphate hydrolases"/>
    <property type="match status" value="1"/>
</dbReference>
<protein>
    <recommendedName>
        <fullName evidence="5">Anion-transporting ATPase-like domain-containing protein</fullName>
    </recommendedName>
</protein>
<reference evidence="3 4" key="1">
    <citation type="journal article" date="2023" name="Plants (Basel)">
        <title>Bridging the Gap: Combining Genomics and Transcriptomics Approaches to Understand Stylosanthes scabra, an Orphan Legume from the Brazilian Caatinga.</title>
        <authorList>
            <person name="Ferreira-Neto J.R.C."/>
            <person name="da Silva M.D."/>
            <person name="Binneck E."/>
            <person name="de Melo N.F."/>
            <person name="da Silva R.H."/>
            <person name="de Melo A.L.T.M."/>
            <person name="Pandolfi V."/>
            <person name="Bustamante F.O."/>
            <person name="Brasileiro-Vidal A.C."/>
            <person name="Benko-Iseppon A.M."/>
        </authorList>
    </citation>
    <scope>NUCLEOTIDE SEQUENCE [LARGE SCALE GENOMIC DNA]</scope>
    <source>
        <tissue evidence="3">Leaves</tissue>
    </source>
</reference>
<dbReference type="InterPro" id="IPR053262">
    <property type="entry name" value="ArsA_ATPase-like"/>
</dbReference>
<keyword evidence="4" id="KW-1185">Reference proteome</keyword>
<evidence type="ECO:0008006" key="5">
    <source>
        <dbReference type="Google" id="ProtNLM"/>
    </source>
</evidence>
<dbReference type="PANTHER" id="PTHR43868">
    <property type="entry name" value="OS02G0711200 PROTEIN"/>
    <property type="match status" value="1"/>
</dbReference>
<organism evidence="3 4">
    <name type="scientific">Stylosanthes scabra</name>
    <dbReference type="NCBI Taxonomy" id="79078"/>
    <lineage>
        <taxon>Eukaryota</taxon>
        <taxon>Viridiplantae</taxon>
        <taxon>Streptophyta</taxon>
        <taxon>Embryophyta</taxon>
        <taxon>Tracheophyta</taxon>
        <taxon>Spermatophyta</taxon>
        <taxon>Magnoliopsida</taxon>
        <taxon>eudicotyledons</taxon>
        <taxon>Gunneridae</taxon>
        <taxon>Pentapetalae</taxon>
        <taxon>rosids</taxon>
        <taxon>fabids</taxon>
        <taxon>Fabales</taxon>
        <taxon>Fabaceae</taxon>
        <taxon>Papilionoideae</taxon>
        <taxon>50 kb inversion clade</taxon>
        <taxon>dalbergioids sensu lato</taxon>
        <taxon>Dalbergieae</taxon>
        <taxon>Pterocarpus clade</taxon>
        <taxon>Stylosanthes</taxon>
    </lineage>
</organism>
<evidence type="ECO:0000313" key="3">
    <source>
        <dbReference type="EMBL" id="MED6147816.1"/>
    </source>
</evidence>
<dbReference type="Gene3D" id="3.40.50.300">
    <property type="entry name" value="P-loop containing nucleotide triphosphate hydrolases"/>
    <property type="match status" value="1"/>
</dbReference>
<dbReference type="EMBL" id="JASCZI010090922">
    <property type="protein sequence ID" value="MED6147816.1"/>
    <property type="molecule type" value="Genomic_DNA"/>
</dbReference>
<comment type="caution">
    <text evidence="3">The sequence shown here is derived from an EMBL/GenBank/DDBJ whole genome shotgun (WGS) entry which is preliminary data.</text>
</comment>
<name>A0ABU6TGF5_9FABA</name>
<accession>A0ABU6TGF5</accession>